<dbReference type="InterPro" id="IPR020449">
    <property type="entry name" value="Tscrpt_reg_AraC-type_HTH"/>
</dbReference>
<dbReference type="GO" id="GO:0003700">
    <property type="term" value="F:DNA-binding transcription factor activity"/>
    <property type="evidence" value="ECO:0007669"/>
    <property type="project" value="InterPro"/>
</dbReference>
<dbReference type="PRINTS" id="PR00032">
    <property type="entry name" value="HTHARAC"/>
</dbReference>
<evidence type="ECO:0000256" key="3">
    <source>
        <dbReference type="ARBA" id="ARBA00023163"/>
    </source>
</evidence>
<dbReference type="PANTHER" id="PTHR46796">
    <property type="entry name" value="HTH-TYPE TRANSCRIPTIONAL ACTIVATOR RHAS-RELATED"/>
    <property type="match status" value="1"/>
</dbReference>
<evidence type="ECO:0000313" key="5">
    <source>
        <dbReference type="EMBL" id="GII59275.1"/>
    </source>
</evidence>
<reference evidence="5" key="1">
    <citation type="submission" date="2021-01" db="EMBL/GenBank/DDBJ databases">
        <title>Whole genome shotgun sequence of Planotetraspora thailandica NBRC 104271.</title>
        <authorList>
            <person name="Komaki H."/>
            <person name="Tamura T."/>
        </authorList>
    </citation>
    <scope>NUCLEOTIDE SEQUENCE</scope>
    <source>
        <strain evidence="5">NBRC 104271</strain>
    </source>
</reference>
<keyword evidence="6" id="KW-1185">Reference proteome</keyword>
<dbReference type="InterPro" id="IPR009057">
    <property type="entry name" value="Homeodomain-like_sf"/>
</dbReference>
<dbReference type="SMART" id="SM00342">
    <property type="entry name" value="HTH_ARAC"/>
    <property type="match status" value="1"/>
</dbReference>
<evidence type="ECO:0000259" key="4">
    <source>
        <dbReference type="PROSITE" id="PS01124"/>
    </source>
</evidence>
<gene>
    <name evidence="5" type="ORF">Pth03_76640</name>
</gene>
<dbReference type="InterPro" id="IPR018062">
    <property type="entry name" value="HTH_AraC-typ_CS"/>
</dbReference>
<keyword evidence="2" id="KW-0238">DNA-binding</keyword>
<dbReference type="Pfam" id="PF12833">
    <property type="entry name" value="HTH_18"/>
    <property type="match status" value="1"/>
</dbReference>
<organism evidence="5 6">
    <name type="scientific">Planotetraspora thailandica</name>
    <dbReference type="NCBI Taxonomy" id="487172"/>
    <lineage>
        <taxon>Bacteria</taxon>
        <taxon>Bacillati</taxon>
        <taxon>Actinomycetota</taxon>
        <taxon>Actinomycetes</taxon>
        <taxon>Streptosporangiales</taxon>
        <taxon>Streptosporangiaceae</taxon>
        <taxon>Planotetraspora</taxon>
    </lineage>
</organism>
<dbReference type="GO" id="GO:0043565">
    <property type="term" value="F:sequence-specific DNA binding"/>
    <property type="evidence" value="ECO:0007669"/>
    <property type="project" value="InterPro"/>
</dbReference>
<dbReference type="SUPFAM" id="SSF46689">
    <property type="entry name" value="Homeodomain-like"/>
    <property type="match status" value="1"/>
</dbReference>
<dbReference type="RefSeq" id="WP_377354948.1">
    <property type="nucleotide sequence ID" value="NZ_JBHLUG010000017.1"/>
</dbReference>
<dbReference type="PROSITE" id="PS01124">
    <property type="entry name" value="HTH_ARAC_FAMILY_2"/>
    <property type="match status" value="1"/>
</dbReference>
<dbReference type="Pfam" id="PF14525">
    <property type="entry name" value="AraC_binding_2"/>
    <property type="match status" value="1"/>
</dbReference>
<keyword evidence="1" id="KW-0805">Transcription regulation</keyword>
<protein>
    <submittedName>
        <fullName evidence="5">Transcriptional regulator</fullName>
    </submittedName>
</protein>
<keyword evidence="3" id="KW-0804">Transcription</keyword>
<comment type="caution">
    <text evidence="5">The sequence shown here is derived from an EMBL/GenBank/DDBJ whole genome shotgun (WGS) entry which is preliminary data.</text>
</comment>
<name>A0A8J3Y208_9ACTN</name>
<feature type="domain" description="HTH araC/xylS-type" evidence="4">
    <location>
        <begin position="207"/>
        <end position="308"/>
    </location>
</feature>
<dbReference type="InterPro" id="IPR050204">
    <property type="entry name" value="AraC_XylS_family_regulators"/>
</dbReference>
<proteinExistence type="predicted"/>
<dbReference type="InterPro" id="IPR035418">
    <property type="entry name" value="AraC-bd_2"/>
</dbReference>
<dbReference type="EMBL" id="BOOR01000082">
    <property type="protein sequence ID" value="GII59275.1"/>
    <property type="molecule type" value="Genomic_DNA"/>
</dbReference>
<dbReference type="InterPro" id="IPR018060">
    <property type="entry name" value="HTH_AraC"/>
</dbReference>
<accession>A0A8J3Y208</accession>
<evidence type="ECO:0000256" key="1">
    <source>
        <dbReference type="ARBA" id="ARBA00023015"/>
    </source>
</evidence>
<dbReference type="Gene3D" id="1.10.10.60">
    <property type="entry name" value="Homeodomain-like"/>
    <property type="match status" value="1"/>
</dbReference>
<dbReference type="Proteomes" id="UP000605992">
    <property type="component" value="Unassembled WGS sequence"/>
</dbReference>
<dbReference type="AlphaFoldDB" id="A0A8J3Y208"/>
<sequence length="308" mass="33849">MYSHQDFRARELAGSWDRTFADLHGAMKFATDDATAPWTGRLVWQESDAFCIARCSGREESMSREAKHIRTDPRGTFELLAPLAGEAWVEQGSESIRLTPGLMALCDVDRPFRFAHDEGLLSVSLIVPEQRVAQRSRVAVRGPHLIEASGGLGRLIRQMVTTLHEEREQLTQPTFDGACDRLLDLVCLAAEGQTGTTPVGHRAAVEASIRRYVRAHAHEDSLDVRAIAATLGWSPRYVQQVLQAAGTTPRDLIRSERLRLARARLGSGAWGAMSIAQIAASCGFSSHSAFSTAFRAEFGMTPSEARHP</sequence>
<dbReference type="PROSITE" id="PS00041">
    <property type="entry name" value="HTH_ARAC_FAMILY_1"/>
    <property type="match status" value="1"/>
</dbReference>
<evidence type="ECO:0000256" key="2">
    <source>
        <dbReference type="ARBA" id="ARBA00023125"/>
    </source>
</evidence>
<evidence type="ECO:0000313" key="6">
    <source>
        <dbReference type="Proteomes" id="UP000605992"/>
    </source>
</evidence>
<dbReference type="PANTHER" id="PTHR46796:SF6">
    <property type="entry name" value="ARAC SUBFAMILY"/>
    <property type="match status" value="1"/>
</dbReference>